<proteinExistence type="inferred from homology"/>
<dbReference type="PANTHER" id="PTHR12048:SF0">
    <property type="entry name" value="CCAAT_ENHANCER-BINDING PROTEIN ZETA"/>
    <property type="match status" value="1"/>
</dbReference>
<feature type="region of interest" description="Disordered" evidence="2">
    <location>
        <begin position="114"/>
        <end position="135"/>
    </location>
</feature>
<evidence type="ECO:0000313" key="4">
    <source>
        <dbReference type="EMBL" id="PKA46945.1"/>
    </source>
</evidence>
<feature type="region of interest" description="Disordered" evidence="2">
    <location>
        <begin position="634"/>
        <end position="656"/>
    </location>
</feature>
<evidence type="ECO:0000313" key="5">
    <source>
        <dbReference type="Proteomes" id="UP000236161"/>
    </source>
</evidence>
<evidence type="ECO:0000256" key="1">
    <source>
        <dbReference type="ARBA" id="ARBA00007797"/>
    </source>
</evidence>
<feature type="compositionally biased region" description="Basic and acidic residues" evidence="2">
    <location>
        <begin position="671"/>
        <end position="685"/>
    </location>
</feature>
<comment type="similarity">
    <text evidence="1">Belongs to the CBF/MAK21 family.</text>
</comment>
<reference evidence="4 5" key="1">
    <citation type="journal article" date="2017" name="Nature">
        <title>The Apostasia genome and the evolution of orchids.</title>
        <authorList>
            <person name="Zhang G.Q."/>
            <person name="Liu K.W."/>
            <person name="Li Z."/>
            <person name="Lohaus R."/>
            <person name="Hsiao Y.Y."/>
            <person name="Niu S.C."/>
            <person name="Wang J.Y."/>
            <person name="Lin Y.C."/>
            <person name="Xu Q."/>
            <person name="Chen L.J."/>
            <person name="Yoshida K."/>
            <person name="Fujiwara S."/>
            <person name="Wang Z.W."/>
            <person name="Zhang Y.Q."/>
            <person name="Mitsuda N."/>
            <person name="Wang M."/>
            <person name="Liu G.H."/>
            <person name="Pecoraro L."/>
            <person name="Huang H.X."/>
            <person name="Xiao X.J."/>
            <person name="Lin M."/>
            <person name="Wu X.Y."/>
            <person name="Wu W.L."/>
            <person name="Chen Y.Y."/>
            <person name="Chang S.B."/>
            <person name="Sakamoto S."/>
            <person name="Ohme-Takagi M."/>
            <person name="Yagi M."/>
            <person name="Zeng S.J."/>
            <person name="Shen C.Y."/>
            <person name="Yeh C.M."/>
            <person name="Luo Y.B."/>
            <person name="Tsai W.C."/>
            <person name="Van de Peer Y."/>
            <person name="Liu Z.J."/>
        </authorList>
    </citation>
    <scope>NUCLEOTIDE SEQUENCE [LARGE SCALE GENOMIC DNA]</scope>
    <source>
        <strain evidence="5">cv. Shenzhen</strain>
        <tissue evidence="4">Stem</tissue>
    </source>
</reference>
<organism evidence="4 5">
    <name type="scientific">Apostasia shenzhenica</name>
    <dbReference type="NCBI Taxonomy" id="1088818"/>
    <lineage>
        <taxon>Eukaryota</taxon>
        <taxon>Viridiplantae</taxon>
        <taxon>Streptophyta</taxon>
        <taxon>Embryophyta</taxon>
        <taxon>Tracheophyta</taxon>
        <taxon>Spermatophyta</taxon>
        <taxon>Magnoliopsida</taxon>
        <taxon>Liliopsida</taxon>
        <taxon>Asparagales</taxon>
        <taxon>Orchidaceae</taxon>
        <taxon>Apostasioideae</taxon>
        <taxon>Apostasia</taxon>
    </lineage>
</organism>
<name>A0A2H9ZUH6_9ASPA</name>
<feature type="compositionally biased region" description="Low complexity" evidence="2">
    <location>
        <begin position="13"/>
        <end position="37"/>
    </location>
</feature>
<gene>
    <name evidence="4" type="ORF">AXF42_Ash020930</name>
</gene>
<feature type="region of interest" description="Disordered" evidence="2">
    <location>
        <begin position="830"/>
        <end position="851"/>
    </location>
</feature>
<dbReference type="OrthoDB" id="28947at2759"/>
<feature type="domain" description="CCAAT-binding factor" evidence="3">
    <location>
        <begin position="517"/>
        <end position="735"/>
    </location>
</feature>
<dbReference type="GO" id="GO:0005634">
    <property type="term" value="C:nucleus"/>
    <property type="evidence" value="ECO:0007669"/>
    <property type="project" value="TreeGrafter"/>
</dbReference>
<dbReference type="InterPro" id="IPR040155">
    <property type="entry name" value="CEBPZ/Mak21-like"/>
</dbReference>
<dbReference type="InterPro" id="IPR005612">
    <property type="entry name" value="CCAAT-binding_factor"/>
</dbReference>
<keyword evidence="5" id="KW-1185">Reference proteome</keyword>
<dbReference type="EMBL" id="KZ453624">
    <property type="protein sequence ID" value="PKA46945.1"/>
    <property type="molecule type" value="Genomic_DNA"/>
</dbReference>
<feature type="region of interest" description="Disordered" evidence="2">
    <location>
        <begin position="1019"/>
        <end position="1038"/>
    </location>
</feature>
<protein>
    <recommendedName>
        <fullName evidence="3">CCAAT-binding factor domain-containing protein</fullName>
    </recommendedName>
</protein>
<dbReference type="STRING" id="1088818.A0A2H9ZUH6"/>
<dbReference type="AlphaFoldDB" id="A0A2H9ZUH6"/>
<dbReference type="InterPro" id="IPR016024">
    <property type="entry name" value="ARM-type_fold"/>
</dbReference>
<dbReference type="Pfam" id="PF03914">
    <property type="entry name" value="CBF"/>
    <property type="match status" value="1"/>
</dbReference>
<feature type="compositionally biased region" description="Basic and acidic residues" evidence="2">
    <location>
        <begin position="114"/>
        <end position="124"/>
    </location>
</feature>
<evidence type="ECO:0000256" key="2">
    <source>
        <dbReference type="SAM" id="MobiDB-lite"/>
    </source>
</evidence>
<feature type="compositionally biased region" description="Acidic residues" evidence="2">
    <location>
        <begin position="841"/>
        <end position="851"/>
    </location>
</feature>
<sequence length="1066" mass="118890">MLAQVQSPPQGCEPATAAAAASVPRPESSSSPLSPVLTSFTMEAAEVEQVARKIKKPTAEELELIKNDVASFVSSLGLAPPLPLATVGGGAFDDTDFRKTGPIKAVASLAVSKYDEKKDSEKKSRTLPHSRPMPHPLQIDLFHSHDDRKSNLPKLPLMKATSLSGRWYTDEEELEVRLLVPKERKVPLMGLEELKGLVSKKKDLAERLLAQYTTDYEMTKKNSGDMRLLEATARSGTSVDKVSAFICLVEDNPIANTRALDGLLSMVTSKVGKRYAFSGFEALKELFLLRSRLGEQGLLALRVLQKPLCGFVDEQGEYELFVSALEDGLKDVLPNLKDKAMKTIFTLLKSKPEQERRLLSSLVNKLGDPERKAASSAGYHLSCLLSEHPNMKAVVIDEVDSFLFRPNIGLHAKYHAVLISEAGNGKKHDNKKSDRETDKAGLERKQYMEKTFRTPKNNKKASEVPHVEMDSRLLSVILTGVNRAFPFVSSDEADDMLEVQTPILFKLVHSENFNVGVQALMLLYQITVKNQVESDRFYRALYAKLLTPVAISSSKPELFLGLLAKAMKDDINVKRVSAFSKRLLQVVLHRPPQYACGCLFLLSEVLKAKPPLWSLVLQKESVDDELEHFEDIIEESDMTSSKDSNSNNCAIPEGGNAPEFVGGKEIFNSMEKSDHNNSPKSKSDNNCELGVQSKSFPGGYNPRHREPVFCNADRTSWWELTILASHVHPSVSTMARTLLSGVNIVYHGDPLNDLGLNAFLDKFMEKKPKPNKIADGRWHGGSQIAPARKLDLGHRLIGDEILQLAEEEVPPEDVVFHRFYMNRTSSSKKSKVKKKKKTSGDDEDADLLDDPIDEDDEEIDYVLGAGPLPLAKNEGEYDYNDLDHVINDDDEDLLEYGSDLEAKGASVIGVSRCLDFQKSRDEWRSPKSIREINRAFPFVSSDEADDMLEVIVLQKESVDDDLEIFEDIIWESDMTSSKDSNSNNCAYSRGAMHRVCGSEERIITICKSEDFEHLMTETREEGREVQDNHKEEEKAAKDIKGEVTSSCVPMADMIPFFSAAMLPLNY</sequence>
<feature type="region of interest" description="Disordered" evidence="2">
    <location>
        <begin position="1"/>
        <end position="37"/>
    </location>
</feature>
<dbReference type="SUPFAM" id="SSF48371">
    <property type="entry name" value="ARM repeat"/>
    <property type="match status" value="1"/>
</dbReference>
<accession>A0A2H9ZUH6</accession>
<feature type="compositionally biased region" description="Polar residues" evidence="2">
    <location>
        <begin position="638"/>
        <end position="649"/>
    </location>
</feature>
<evidence type="ECO:0000259" key="3">
    <source>
        <dbReference type="Pfam" id="PF03914"/>
    </source>
</evidence>
<dbReference type="PANTHER" id="PTHR12048">
    <property type="entry name" value="CCAAT-BINDING FACTOR-RELATED"/>
    <property type="match status" value="1"/>
</dbReference>
<dbReference type="Proteomes" id="UP000236161">
    <property type="component" value="Unassembled WGS sequence"/>
</dbReference>
<feature type="region of interest" description="Disordered" evidence="2">
    <location>
        <begin position="669"/>
        <end position="688"/>
    </location>
</feature>